<feature type="region of interest" description="Disordered" evidence="15">
    <location>
        <begin position="3997"/>
        <end position="4016"/>
    </location>
</feature>
<dbReference type="Pfam" id="PF07679">
    <property type="entry name" value="I-set"/>
    <property type="match status" value="22"/>
</dbReference>
<dbReference type="PANTHER" id="PTHR14340:SF9">
    <property type="entry name" value="FIBRONECTIN TYPE-III DOMAIN-CONTAINING PROTEIN"/>
    <property type="match status" value="1"/>
</dbReference>
<feature type="domain" description="Fibronectin type-III" evidence="17">
    <location>
        <begin position="5896"/>
        <end position="5991"/>
    </location>
</feature>
<dbReference type="PRINTS" id="PR00014">
    <property type="entry name" value="FNTYPEIII"/>
</dbReference>
<dbReference type="SMART" id="SM00409">
    <property type="entry name" value="IG"/>
    <property type="match status" value="23"/>
</dbReference>
<feature type="domain" description="Fibronectin type-III" evidence="17">
    <location>
        <begin position="5203"/>
        <end position="5298"/>
    </location>
</feature>
<dbReference type="FunFam" id="2.60.40.10:FF:000127">
    <property type="entry name" value="titin isoform X1"/>
    <property type="match status" value="3"/>
</dbReference>
<comment type="caution">
    <text evidence="18">The sequence shown here is derived from an EMBL/GenBank/DDBJ whole genome shotgun (WGS) entry which is preliminary data.</text>
</comment>
<keyword evidence="19" id="KW-1185">Reference proteome</keyword>
<feature type="domain" description="Fibronectin type-III" evidence="17">
    <location>
        <begin position="1554"/>
        <end position="1648"/>
    </location>
</feature>
<feature type="domain" description="Fibronectin type-III" evidence="17">
    <location>
        <begin position="3524"/>
        <end position="3617"/>
    </location>
</feature>
<evidence type="ECO:0000313" key="19">
    <source>
        <dbReference type="Proteomes" id="UP000299102"/>
    </source>
</evidence>
<feature type="domain" description="Fibronectin type-III" evidence="17">
    <location>
        <begin position="2044"/>
        <end position="2139"/>
    </location>
</feature>
<dbReference type="InterPro" id="IPR003599">
    <property type="entry name" value="Ig_sub"/>
</dbReference>
<feature type="region of interest" description="Disordered" evidence="15">
    <location>
        <begin position="1"/>
        <end position="45"/>
    </location>
</feature>
<dbReference type="FunFam" id="2.60.40.10:FF:000003">
    <property type="entry name" value="Titin isoform E"/>
    <property type="match status" value="3"/>
</dbReference>
<dbReference type="FunFam" id="2.60.40.10:FF:001845">
    <property type="entry name" value="Bent, isoform H"/>
    <property type="match status" value="1"/>
</dbReference>
<feature type="domain" description="Ig-like" evidence="16">
    <location>
        <begin position="441"/>
        <end position="529"/>
    </location>
</feature>
<sequence>MATKLLKPQSKQRRRPSGDARRPSIQDLEDLINKPSVPLKPLGKEGPPVIVDVQESYQAVEDQTGYITVQVEGNPAPTFKFYKGVTEIIEGGRFKFITDGETGLITLCMRKAKPNDEGKYKIIVSNIHGEDTAEMQLYVAGSGGVDFRAFLKRRKYAKWGEDKEDPDWGELKGTEPQMPPLKKVEKGLETGYFEEDGFIVVVSEGVEMCRFPVDYCRSSSNWSWFKRAHNNRRPSLAELIPDWPVLHSVKKDEKQESFLKPLVDQYAKEGKDKKVVFEAIFTKTNSKPKWYFRKDEVFAGSKYKFQNEQDSYKLIIFNPKVEDTGKITIEIGGISSTAFLQVDEPDPTYTFTKPLKKTTSGYTKHEVVLECTVSNSLAIVSWWKGEEKVDDGNDFSISKDLSGVCRLVIKSAKMEDAGKYACKIEKQTDKTETDVKIVEYPYKFTKVLKSQQAIEKDTITLLCELDDAGGDVKWYKNGEPLKADKRISIVKEGRKRKVVIKDAKVTDAGNFKCVSNADETACELIVNYSNRFNKKLKDTEAIERDKVVLEVELQDQTAEAVWSFNGTPIVPNERVEIKNLGGGKHQLIFNKLEMEDDGEILCESGKLSSSCKLTVKKGESKPEIDCPGEFNGPAGQPFVIEVPYKVTGTRQTPIEAKLFKDGKALPVKEVEVVVEQEKVLFKIKKPTREGSGRYQIKLSNAQGEDSKDVTINMQSVPTPPQNVEVSEVFQTSCIVSWKAPQDEGGSPIIKYVIERQDLSLKAGWDNVAEVPVGQPLKYKVEDLIAKKTYKFRIRAVNKIGSSEPGLFGKPVLAKDPWDEPSKPKNVELVDWDKDHADLKWQKPDNDGGAPITGYVIEYKGLDFKVSTKGIDNSRSYRRNGKDTLTCFPRHGTDGLVSFKKLSYKPPVLVRTPNSAHKTVKTAFLTAKGSYHFSSWGTIFRGIQNLKKLFVSIVSVPGGVETANREEKFLLLGTKIECGLLYTTTLHGERRNVEEKFGKDWVTGKEVPGDCLSATQDGLKEGCTYEFRIRAINKAGPGEPSDTTKPVVAKCRFVKPFIIGDGLQNLIVKKGQVITFDIKYGGEPEPEVKWIKGEEEIRDDGDRITIDKYERNTVLTVRKTTRIDSGKYKLVLTNSSGTCESIADVVVLDKPNRPNGPVEVTDVRAERATVKWQKPDDWQGSDITGYTLEKMDMDTGNWVPCGETGPEPTEFTVKGLTPNHKYKFRVRAVNKEGESEPLETDGFIVAKNPYDPPKAPSKPVIIDYDNMSVTLRWEAPSDNGGRPILGYVVEMKDKFSADWNEVVKTQNTNTEYKVEGLKEKMVYQFRVKAYNKAGVGDASEPTDNHLCKHKNLKPRIERSTFKSVIIKAGRTHKWSVDVIGEPPPEMTWSWRDNIKLVNTERIKIENQEYHTDFTIVNAVRRDTGKYTLRAENCNGFDQETVELTVLSKPSAPKGPLEVTDIHANGCKVKWDKPEDDGGSPVKEYEVEKMDLATGKWVRVGRVAGDKKPLEMDVTGLEPGHQYKFRVTAVNDEGDSEPLEADKAILAKNPFDVSDKPGNVEVADHDNQSAEIKWEPPKNDGGAPIQKYIIQKKPKGATEWENAVEVPGTQTSGKVDGLPEGSEYQFRVIAVNKAGPSEASEPTKMTTIRHKSLKPRIDRTNLKALAVRAGKPIFFDVNVKGEPAPKVQWFRKWKGEETEVTENVINVDYNTKLDIKEAVRAMTGTYRILATNEHGKDEAEVEITVLSSPSKPGGPLKVTDVTKSGCKVSWKKPEDDGGKPVTGYVVEKLNKATGRWVPVGKTDDTEMEIKGLQEGEEYEFRVRAVNEEGESEPLKTDHSIIAKNPYDIPGKPSVPTIEDWDVDRVDLKWEAPKNTGGAPITGYIIEKKEKFGQWQEALTTTTPECKARVPDLREGNTYQFRVRAVNKAGPGEPGEPTQPHVAKARFLKPHINRDKMVAVRVRAGTTIKLDVDIKGEPPPTKTWSFANKVLESGPGIKIENEDYNTKLQIFDSSWKNSGIYTLKAENDSGVDEATVEITVLDKPGKPEGPLEVSDVHADHCKLKWKKPKHTGGLPLSAYVVEKMDTLTGKWTPAGTVDPETTEANVTGLEQGHTYQFRVKAVNEEGESEPLDTDHGVLAKNPFDVPAPPGLPEIVDWDEKSVKLKWEKPIRDNGAPITGYVIEMMDRDRGEFVKAAEIQGNVCQGTVPKLEEGNQYQFRVRAINKAGQSEPSENTNWHTAKPRFLKPRIDRTNLNPISVKAGLPVSLDIKVFGEPPATVTWYFKDQELKSEGNLEIINVDYNTKFLLTKSKRANTGKYVIKAKNEVGEDEAEVEITILGKPSKPKGPLEVADVTKNGCTLSWKKPEDDGGSPIEYYEIEKLDPLTGQWIPCGTAKDCKANITGLQEGKPYKFRVKAVNKEGESEELETEKPIIAKNPFDEPGKPGRPEPRNWDKDFVDLEWSPPKDDGGAPITGYIIQKREKGGRSWQDCAKVSGDRPVGRVTDVEEGHEYEFRVIAVNKAGPGEPSDASKSVIAKPRFLAPHIDRKNLQKRKIKVGQPLKMEADVKGEPEPTITWTFKDKTLKSDERLKIENKDYHTSFVMQKMQRTDTGKYIVTAKNDSGTDTVEVEVEVVSKPSKPKGPLKVSDVKADGCKLKWEPPEDDGGEPVESYVVERMDTESGRWVPVCTTKTPEADVTGLNEGKDYMFRVKAVNPEGESEPLVTESATTAKNPYGEPDPPGKPEFKDWSKDHVDLKWEKPANDGGAPITAYIVEKKDRDTGKWVKAAEVPGNKTEARVPDLIEGKTYQFRVKAVNKAGPGKPSTATDNLLAKDRFAPPKIDRTNMRDITIKAGQHIRLDVKVTGEPPPTKTWFHNKERLQTRDDLTVDVEDYKTKLSVVIVSRKHSGTYVLKAENSSGKDEAQLQVIVLDVPAKPEGPLKISDVHKEGCTLKWNPPLDDGGAPIDHYLVEKLDTETGRWLPAMKTKDPKAEIENLVPGHEYKFRVSAVNTEGASEPLEAEHSIIAKNPFDEPGKPGTPEVVDWDKDHVDLKWEKPIKDGGAPITGYIIEKREVGSPKWVKACEVGPNDNEKATVPNLDEGVEYEFRVKAINEAGPGEPSDASKSVVCKPRRLAPKIDRRNLRPIKVHEGEPISLDIKVSGEPPPDVTWTLNNKTVMSGDGLKLVNIPYMTKYQHSSPRRKDSGTYKIQAVNKYGQDTAELEIIVTSKPDKPEGPLEVSDIHKDGCTLKWKRPKDDGGEPIEAYVVEKYDTETGTWLPVGKTLGNDPKMEVDGLVPGHEYKFRVKAVNKEGESEPLETFGSIVAKDPFTIPDAPSAPVPDDWSANHVDLKWEPPISDGGSPIIGYIIEKKDKYSPLWEKALETHTPTPTATVNGLIEGNEYQFRVIAINKAGQSKPSEASKNFVAKPRFLAPKIDRRHLRDVTISAGSTLKLEAAITGEPAPAVEWRYQNMPLRPSKAVTIDSPDYFTKLVVRPVRRDDSGEYTVTAVNSSGKDTVTINVVVTDKPMKPEGPLQISDVHKDGATLKWKRPKDDGGAPIEYYQIDKLDTETGCWVPCARSDEPKCDVTGLTPGKEYKFRVSAVNSEGESEPLISEQSIVAKNPFDEPGAPGTPSVTDWDKDHVDLKWTPPRDDGGAPIEGYIIEKKDKFGQWEKALEVPANQTTCTVPDLIEGQTYEFRVKAVNKAGPGDPSDSTHPIVAKPRNLAPKIDRTNLIDIKIKVGQKFGFDVKVTGEPMPETKWFLGKKEVKSGGEIKVQHSDYNTKLNCKAATRADSGRYTITAENCNGKDVAEVEVIVLSVPSPPGGPLKVSDVHAHGAKLSWNPPADDGGQPVEKYIVERMDEATGRWVNAGETDGPETKLAVDGLQPGHKYKFRVRAVNRQGRSEPLTTPHATEAKNPFDTAGKPGTPKIKDFDKDFVELEWTRPETDGGAPITGYVIEKKDRFSPDWEECAQIEGDVTSGKVPDLIEGNTYEFRVRAVNKAGKGEPSDGTAPHLARPKNLPPKIDRNFMFDIKVRAGNNFELDVPVAGEPVPTKEWFNGENLVLNTDRIKIVNDAHSTKFRVVDAKRSDAGTYTLKAKNVNGTDTATVKVQVLDVPLPPEGPLKVDDITKSGCTLRWRPPKDDGGSEISHYVVEKMDTENMRWVPAGEVQGCNMRIDHLIDGHDYNFRVRAVNKQGESQPLVGHEPITAKDPYGTPDKPGTPVVKDWDKDHMDLEWVPPKKDGGSPITGYIIEAKKKYGPWETAATVPGNQTTATVPGLQEGEEYEFRVIAVNKAGPGEPSDASTPQVAKARFCAPHFDKMLLADKTVKAGQRIMYEIPIEASPKPTVEWQINGKVVHPSDRIDIQILHNRVILDIPFSVRADGGVYKLTLKNDLGICSATAQVTVLDKPSRPEKPLVVSDVTKESCSLSWRMPLDDGGSPILHYVIEKMDLSRGTWSDAGMSTYLSHQVTRLIHMKEYLFRVSAVNAIGQSEPLELDRAIVAKNEFDEPSAPGKPEATDWSKDHVDLQWTTPKSDGGSPITGYIIQKKEKGSPYWVNAVHVPPNKNKATVPDLIEGQDYEFRVIAVNQAGQSEPSEPSDIITAKDRFVAPKIITPLKEIRIKAGLIFHLDVDFIGEPTPEVKWTCDNKPVLTNERTTVTSIGHHTIIHTVNCKRSDAGKYHLSLKNDSGSDEGSFDLIVLDVPGPPQPPFEYEEITAQSVTLSWKPPKDNGGSELTAYVIEKRDLTHGGGWVPAITYVNPKYNHATVPRLIEGTKYEFRVFAENLQGRSEPLVTEKPIVAKNQYTVPGKPGKPELVSADKDHIKIKWSSPISNGGSNILGYDVERRDKATGRWIKLNKDPVRQNEYEDDRVQEGHQYEYRVSAVNAAGPGQPSDPSNVFVAKPMKEKPKLWLDHLIGRKIKVRAGEPININIPITGAPTPTISWTKGSLPLVPSHRLSTETKNDETKLSIEKSNRDDAGKYTITASNEHGKDSADIEVIVVDKPGMPKGPLVPTPVTHDSISLTWNPPTDDGGSEITGYVVEVAEFGVNDWRTVAGFCPKCSFTVKNLTEGKKYVFRVRAENLYGVSEPLESKPVVAKSPFDPPDAPETPKITGYSSNSCSLEWEPPANCGGKPITGYYVEKRERGGEWIKVNNYPTPNTCYTVQDLREGNRYEFRVIAVNEAGPGKPSKPTEPIIAQTQRLKPSAPEAPKPDRITKDSVTLSWRPPKNDGGSKIKGYIVQKKGKDDKDWKDVNDVPIPSLVHTVPKLKEGEEYQFRVIAVNDVGPSDPSKPTGDITIAEQPNKPCMDLGGVRDITVRAGEDFSIHVPYTGFPQPTASWFADDNLLDVEGDSRIFQKITPESASLVVKNAKRSDGGQYRLQLRNPSGFDTATINVKVLDRPGKPENLRADEFEGEALTLYWNPPKDNGGGEITNYVVEKREARSPNWTKVSGYVTTPFLRVKNLTVGKDYEFRVMAENQYGQSDPAQTTEPIKARHPFDPPGAPGAPRSVETTESSITLTWTKPRHDGGSPITGYVIEKRLITEDKWTRASHAHIPDTTYKVTGLIENHEYEFRVAAINAAGQGPWSQSSDAIRACAPPNCPKITSDLSLRDITVIAGEEIKITVPFTGNPRPKVSWFVNNEEVFPDNRIRFVTSDIDTVFHNSCAKRSDTGSYTIQLVNSEGSDSATCRVLVVDKPSPPVGPLEASDITPDTCTLSWKPPLDDGGSPITNYVVEKMDNNGVWTKISSFVRNCHYNVMGLEPNHKYQFRVRAENQYGVSEPLTMDDSITAKFSFTIPDPPGCPRVTDWDGSTATLVWDRPRSDGGARIQGYKVEYRDVQDGVWAAADYLVKDCNYQAYNLEPGHEYEFRVRAKNAAGFSKYSATSQRFKVKPRFSPPGPPHAPRVVRVGRNYVDLSWEPPQSDGGSRITGYIIERRDVGGSVWVKCNDYNVLDTTFTALNLMEKADYEFRIIAVNAAGKSEPSSCTTPVRTGEELGGTKPEWVKQIPPHMSAPLGRPYTLECVATGTPTPTGRWLKNGREIVLGTRFIAESREGTLRLNILEATDADDGDYTCEASNNIGFIYCTGHLKIGNPPRITRMPGDLHLPEHDNTKIKILYTGDQPIDVTLTKDGHKVTESPHLKYTVFDDYMLIFIKDITKDDMGIYKLTIKNNSGEVSDTFSVTVTGLPGPPQGPLETTDITKNTCMLAWKPPAYDGGMPVTHYVVERNDTSGTAWITIASSVRDTKFMVQGLTEGQEYNFRIHAANENGIGPGLEGANPIRAKAPFDPPSAPGIPKILEVGGDFVHLEWDKPENDGGARIQGYWVDKREVGATTWQRVNPTLCLPNQLNCSNLIEGRQYEFRVIAQNEAGLSPPSTNSQQVKVQDPKG</sequence>
<evidence type="ECO:0000256" key="11">
    <source>
        <dbReference type="ARBA" id="ARBA00022860"/>
    </source>
</evidence>
<keyword evidence="9" id="KW-0106">Calcium</keyword>
<feature type="domain" description="Fibronectin type-III" evidence="17">
    <location>
        <begin position="2341"/>
        <end position="2434"/>
    </location>
</feature>
<dbReference type="SMART" id="SM00060">
    <property type="entry name" value="FN3"/>
    <property type="match status" value="38"/>
</dbReference>
<dbReference type="FunFam" id="2.60.40.10:FF:001164">
    <property type="entry name" value="Uncharacterized protein, isoform F"/>
    <property type="match status" value="1"/>
</dbReference>
<dbReference type="InterPro" id="IPR003961">
    <property type="entry name" value="FN3_dom"/>
</dbReference>
<keyword evidence="6" id="KW-0479">Metal-binding</keyword>
<dbReference type="InterPro" id="IPR013783">
    <property type="entry name" value="Ig-like_fold"/>
</dbReference>
<feature type="domain" description="Ig-like" evidence="16">
    <location>
        <begin position="3130"/>
        <end position="3221"/>
    </location>
</feature>
<dbReference type="FunFam" id="2.60.40.10:FF:000006">
    <property type="entry name" value="Uncharacterized protein, isoform F"/>
    <property type="match status" value="1"/>
</dbReference>
<organism evidence="18 19">
    <name type="scientific">Eumeta variegata</name>
    <name type="common">Bagworm moth</name>
    <name type="synonym">Eumeta japonica</name>
    <dbReference type="NCBI Taxonomy" id="151549"/>
    <lineage>
        <taxon>Eukaryota</taxon>
        <taxon>Metazoa</taxon>
        <taxon>Ecdysozoa</taxon>
        <taxon>Arthropoda</taxon>
        <taxon>Hexapoda</taxon>
        <taxon>Insecta</taxon>
        <taxon>Pterygota</taxon>
        <taxon>Neoptera</taxon>
        <taxon>Endopterygota</taxon>
        <taxon>Lepidoptera</taxon>
        <taxon>Glossata</taxon>
        <taxon>Ditrysia</taxon>
        <taxon>Tineoidea</taxon>
        <taxon>Psychidae</taxon>
        <taxon>Oiketicinae</taxon>
        <taxon>Eumeta</taxon>
    </lineage>
</organism>
<feature type="region of interest" description="Disordered" evidence="15">
    <location>
        <begin position="5198"/>
        <end position="5232"/>
    </location>
</feature>
<evidence type="ECO:0000256" key="2">
    <source>
        <dbReference type="ARBA" id="ARBA00012513"/>
    </source>
</evidence>
<evidence type="ECO:0000256" key="4">
    <source>
        <dbReference type="ARBA" id="ARBA00022553"/>
    </source>
</evidence>
<dbReference type="PROSITE" id="PS50835">
    <property type="entry name" value="IG_LIKE"/>
    <property type="match status" value="16"/>
</dbReference>
<feature type="domain" description="Fibronectin type-III" evidence="17">
    <location>
        <begin position="1849"/>
        <end position="1942"/>
    </location>
</feature>
<feature type="domain" description="Fibronectin type-III" evidence="17">
    <location>
        <begin position="5400"/>
        <end position="5494"/>
    </location>
</feature>
<evidence type="ECO:0000256" key="7">
    <source>
        <dbReference type="ARBA" id="ARBA00022737"/>
    </source>
</evidence>
<evidence type="ECO:0000313" key="18">
    <source>
        <dbReference type="EMBL" id="GBP00361.1"/>
    </source>
</evidence>
<feature type="domain" description="Fibronectin type-III" evidence="17">
    <location>
        <begin position="4114"/>
        <end position="4208"/>
    </location>
</feature>
<feature type="domain" description="Ig-like" evidence="16">
    <location>
        <begin position="3427"/>
        <end position="3514"/>
    </location>
</feature>
<feature type="domain" description="Fibronectin type-III" evidence="17">
    <location>
        <begin position="3919"/>
        <end position="4014"/>
    </location>
</feature>
<feature type="domain" description="Fibronectin type-III" evidence="17">
    <location>
        <begin position="2440"/>
        <end position="2535"/>
    </location>
</feature>
<feature type="region of interest" description="Disordered" evidence="15">
    <location>
        <begin position="6365"/>
        <end position="6384"/>
    </location>
</feature>
<dbReference type="PANTHER" id="PTHR14340">
    <property type="entry name" value="MICROFIBRIL-ASSOCIATED GLYCOPROTEIN 3"/>
    <property type="match status" value="1"/>
</dbReference>
<dbReference type="FunFam" id="2.60.40.10:FF:002083">
    <property type="entry name" value="Protein CBR-UNC-22"/>
    <property type="match status" value="3"/>
</dbReference>
<keyword evidence="7" id="KW-0677">Repeat</keyword>
<dbReference type="InterPro" id="IPR003598">
    <property type="entry name" value="Ig_sub2"/>
</dbReference>
<dbReference type="FunFam" id="2.60.40.10:FF:000056">
    <property type="entry name" value="twitchin isoform X4"/>
    <property type="match status" value="20"/>
</dbReference>
<dbReference type="GO" id="GO:0046872">
    <property type="term" value="F:metal ion binding"/>
    <property type="evidence" value="ECO:0007669"/>
    <property type="project" value="UniProtKB-KW"/>
</dbReference>
<keyword evidence="10" id="KW-0460">Magnesium</keyword>
<feature type="domain" description="Ig-like" evidence="16">
    <location>
        <begin position="5302"/>
        <end position="5391"/>
    </location>
</feature>
<dbReference type="GO" id="GO:0005516">
    <property type="term" value="F:calmodulin binding"/>
    <property type="evidence" value="ECO:0007669"/>
    <property type="project" value="UniProtKB-KW"/>
</dbReference>
<keyword evidence="3" id="KW-0723">Serine/threonine-protein kinase</keyword>
<keyword evidence="8" id="KW-0418">Kinase</keyword>
<dbReference type="GO" id="GO:0030154">
    <property type="term" value="P:cell differentiation"/>
    <property type="evidence" value="ECO:0007669"/>
    <property type="project" value="UniProtKB-ARBA"/>
</dbReference>
<evidence type="ECO:0000256" key="1">
    <source>
        <dbReference type="ARBA" id="ARBA00001946"/>
    </source>
</evidence>
<dbReference type="Proteomes" id="UP000299102">
    <property type="component" value="Unassembled WGS sequence"/>
</dbReference>
<feature type="domain" description="Fibronectin type-III" evidence="17">
    <location>
        <begin position="2931"/>
        <end position="3024"/>
    </location>
</feature>
<dbReference type="FunFam" id="2.60.40.10:FF:000876">
    <property type="entry name" value="Uncharacterized protein, isoform H"/>
    <property type="match status" value="1"/>
</dbReference>
<feature type="domain" description="Ig-like" evidence="16">
    <location>
        <begin position="1653"/>
        <end position="1742"/>
    </location>
</feature>
<dbReference type="FunFam" id="2.60.40.10:FF:000831">
    <property type="entry name" value="Uncharacterized protein, isoform F"/>
    <property type="match status" value="1"/>
</dbReference>
<feature type="domain" description="Fibronectin type-III" evidence="17">
    <location>
        <begin position="4702"/>
        <end position="4800"/>
    </location>
</feature>
<dbReference type="Pfam" id="PF00041">
    <property type="entry name" value="fn3"/>
    <property type="match status" value="37"/>
</dbReference>
<feature type="domain" description="Ig-like" evidence="16">
    <location>
        <begin position="2539"/>
        <end position="2628"/>
    </location>
</feature>
<feature type="domain" description="Fibronectin type-III" evidence="17">
    <location>
        <begin position="1153"/>
        <end position="1248"/>
    </location>
</feature>
<feature type="domain" description="Fibronectin type-III" evidence="17">
    <location>
        <begin position="5500"/>
        <end position="5596"/>
    </location>
</feature>
<feature type="region of interest" description="Disordered" evidence="15">
    <location>
        <begin position="3898"/>
        <end position="3923"/>
    </location>
</feature>
<name>A0A4C1SGX4_EUMVA</name>
<dbReference type="EC" id="2.7.11.1" evidence="2"/>
<feature type="domain" description="Ig-like" evidence="16">
    <location>
        <begin position="1353"/>
        <end position="1443"/>
    </location>
</feature>
<dbReference type="InterPro" id="IPR013098">
    <property type="entry name" value="Ig_I-set"/>
</dbReference>
<feature type="domain" description="Ig-like" evidence="16">
    <location>
        <begin position="4905"/>
        <end position="4996"/>
    </location>
</feature>
<feature type="domain" description="Fibronectin type-III" evidence="17">
    <location>
        <begin position="5697"/>
        <end position="5790"/>
    </location>
</feature>
<dbReference type="EMBL" id="BGZK01000005">
    <property type="protein sequence ID" value="GBP00361.1"/>
    <property type="molecule type" value="Genomic_DNA"/>
</dbReference>
<feature type="region of interest" description="Disordered" evidence="15">
    <location>
        <begin position="2712"/>
        <end position="2743"/>
    </location>
</feature>
<feature type="domain" description="Ig-like" evidence="16">
    <location>
        <begin position="5997"/>
        <end position="6075"/>
    </location>
</feature>
<dbReference type="FunFam" id="2.60.40.10:FF:000160">
    <property type="entry name" value="Titin a"/>
    <property type="match status" value="1"/>
</dbReference>
<dbReference type="CDD" id="cd05748">
    <property type="entry name" value="Ig_Titin_like"/>
    <property type="match status" value="2"/>
</dbReference>
<evidence type="ECO:0000256" key="8">
    <source>
        <dbReference type="ARBA" id="ARBA00022777"/>
    </source>
</evidence>
<dbReference type="FunFam" id="2.60.40.10:FF:001284">
    <property type="entry name" value="Myomesin 2"/>
    <property type="match status" value="1"/>
</dbReference>
<feature type="domain" description="Fibronectin type-III" evidence="17">
    <location>
        <begin position="4214"/>
        <end position="4307"/>
    </location>
</feature>
<dbReference type="FunFam" id="2.60.40.10:FF:000567">
    <property type="entry name" value="Uncharacterized protein, isoform G"/>
    <property type="match status" value="7"/>
</dbReference>
<evidence type="ECO:0000256" key="3">
    <source>
        <dbReference type="ARBA" id="ARBA00022527"/>
    </source>
</evidence>
<feature type="domain" description="Fibronectin type-III" evidence="17">
    <location>
        <begin position="4408"/>
        <end position="4501"/>
    </location>
</feature>
<feature type="domain" description="Ig-like" evidence="16">
    <location>
        <begin position="4018"/>
        <end position="4107"/>
    </location>
</feature>
<feature type="domain" description="Fibronectin type-III" evidence="17">
    <location>
        <begin position="3623"/>
        <end position="3717"/>
    </location>
</feature>
<dbReference type="OrthoDB" id="504170at2759"/>
<feature type="domain" description="Fibronectin type-III" evidence="17">
    <location>
        <begin position="2735"/>
        <end position="2830"/>
    </location>
</feature>
<dbReference type="PROSITE" id="PS50853">
    <property type="entry name" value="FN3"/>
    <property type="match status" value="38"/>
</dbReference>
<feature type="compositionally biased region" description="Polar residues" evidence="15">
    <location>
        <begin position="6369"/>
        <end position="6378"/>
    </location>
</feature>
<dbReference type="FunFam" id="2.60.40.10:FF:000440">
    <property type="entry name" value="Bent, isoform C"/>
    <property type="match status" value="1"/>
</dbReference>
<dbReference type="GO" id="GO:0009653">
    <property type="term" value="P:anatomical structure morphogenesis"/>
    <property type="evidence" value="ECO:0007669"/>
    <property type="project" value="UniProtKB-ARBA"/>
</dbReference>
<feature type="domain" description="Fibronectin type-III" evidence="17">
    <location>
        <begin position="4508"/>
        <end position="4602"/>
    </location>
</feature>
<dbReference type="GO" id="GO:0031672">
    <property type="term" value="C:A band"/>
    <property type="evidence" value="ECO:0007669"/>
    <property type="project" value="UniProtKB-ARBA"/>
</dbReference>
<feature type="domain" description="Ig-like" evidence="16">
    <location>
        <begin position="5599"/>
        <end position="5688"/>
    </location>
</feature>
<feature type="domain" description="Ig-like" evidence="16">
    <location>
        <begin position="1947"/>
        <end position="2036"/>
    </location>
</feature>
<dbReference type="FunFam" id="2.60.40.10:FF:000935">
    <property type="entry name" value="Uncharacterized protein, isoform I"/>
    <property type="match status" value="1"/>
</dbReference>
<feature type="domain" description="Fibronectin type-III" evidence="17">
    <location>
        <begin position="2145"/>
        <end position="2240"/>
    </location>
</feature>
<dbReference type="InterPro" id="IPR007110">
    <property type="entry name" value="Ig-like_dom"/>
</dbReference>
<feature type="domain" description="Fibronectin type-III" evidence="17">
    <location>
        <begin position="719"/>
        <end position="816"/>
    </location>
</feature>
<keyword evidence="11" id="KW-0112">Calmodulin-binding</keyword>
<feature type="domain" description="Ig-like" evidence="16">
    <location>
        <begin position="2834"/>
        <end position="2921"/>
    </location>
</feature>
<feature type="region of interest" description="Disordered" evidence="15">
    <location>
        <begin position="4192"/>
        <end position="4215"/>
    </location>
</feature>
<dbReference type="CDD" id="cd00096">
    <property type="entry name" value="Ig"/>
    <property type="match status" value="2"/>
</dbReference>
<feature type="domain" description="Fibronectin type-III" evidence="17">
    <location>
        <begin position="6186"/>
        <end position="6281"/>
    </location>
</feature>
<dbReference type="InterPro" id="IPR036179">
    <property type="entry name" value="Ig-like_dom_sf"/>
</dbReference>
<keyword evidence="12" id="KW-0393">Immunoglobulin domain</keyword>
<evidence type="ECO:0000256" key="13">
    <source>
        <dbReference type="ARBA" id="ARBA00047899"/>
    </source>
</evidence>
<feature type="domain" description="Fibronectin type-III" evidence="17">
    <location>
        <begin position="5796"/>
        <end position="5890"/>
    </location>
</feature>
<dbReference type="FunFam" id="2.60.40.10:FF:001003">
    <property type="entry name" value="titin isoform X1"/>
    <property type="match status" value="1"/>
</dbReference>
<evidence type="ECO:0000256" key="5">
    <source>
        <dbReference type="ARBA" id="ARBA00022679"/>
    </source>
</evidence>
<dbReference type="SUPFAM" id="SSF48726">
    <property type="entry name" value="Immunoglobulin"/>
    <property type="match status" value="24"/>
</dbReference>
<feature type="domain" description="Fibronectin type-III" evidence="17">
    <location>
        <begin position="955"/>
        <end position="1051"/>
    </location>
</feature>
<evidence type="ECO:0000256" key="12">
    <source>
        <dbReference type="ARBA" id="ARBA00023319"/>
    </source>
</evidence>
<keyword evidence="4" id="KW-0597">Phosphoprotein</keyword>
<dbReference type="STRING" id="151549.A0A4C1SGX4"/>
<feature type="domain" description="Fibronectin type-III" evidence="17">
    <location>
        <begin position="5004"/>
        <end position="5097"/>
    </location>
</feature>
<evidence type="ECO:0000256" key="6">
    <source>
        <dbReference type="ARBA" id="ARBA00022723"/>
    </source>
</evidence>
<feature type="domain" description="Ig-like" evidence="16">
    <location>
        <begin position="1055"/>
        <end position="1145"/>
    </location>
</feature>
<dbReference type="InterPro" id="IPR036116">
    <property type="entry name" value="FN3_sf"/>
</dbReference>
<dbReference type="SMART" id="SM00408">
    <property type="entry name" value="IGc2"/>
    <property type="match status" value="16"/>
</dbReference>
<evidence type="ECO:0000256" key="14">
    <source>
        <dbReference type="ARBA" id="ARBA00048679"/>
    </source>
</evidence>
<feature type="domain" description="Fibronectin type-III" evidence="17">
    <location>
        <begin position="1451"/>
        <end position="1548"/>
    </location>
</feature>
<feature type="domain" description="Ig-like" evidence="16">
    <location>
        <begin position="347"/>
        <end position="438"/>
    </location>
</feature>
<feature type="region of interest" description="Disordered" evidence="15">
    <location>
        <begin position="5478"/>
        <end position="5511"/>
    </location>
</feature>
<evidence type="ECO:0000259" key="17">
    <source>
        <dbReference type="PROSITE" id="PS50853"/>
    </source>
</evidence>
<comment type="cofactor">
    <cofactor evidence="1">
        <name>Mg(2+)</name>
        <dbReference type="ChEBI" id="CHEBI:18420"/>
    </cofactor>
</comment>
<dbReference type="FunFam" id="2.60.40.10:FF:000504">
    <property type="entry name" value="Bent, isoform J"/>
    <property type="match status" value="1"/>
</dbReference>
<dbReference type="FunFam" id="2.60.40.10:FF:000031">
    <property type="entry name" value="Myosin-binding protein C, slow type"/>
    <property type="match status" value="2"/>
</dbReference>
<evidence type="ECO:0000259" key="16">
    <source>
        <dbReference type="PROSITE" id="PS50835"/>
    </source>
</evidence>
<dbReference type="FunFam" id="2.60.40.10:FF:000051">
    <property type="entry name" value="Uncharacterized protein, isoform J"/>
    <property type="match status" value="6"/>
</dbReference>
<feature type="domain" description="Fibronectin type-III" evidence="17">
    <location>
        <begin position="3328"/>
        <end position="3423"/>
    </location>
</feature>
<feature type="compositionally biased region" description="Polar residues" evidence="15">
    <location>
        <begin position="5478"/>
        <end position="5487"/>
    </location>
</feature>
<feature type="domain" description="Fibronectin type-III" evidence="17">
    <location>
        <begin position="4806"/>
        <end position="4900"/>
    </location>
</feature>
<feature type="domain" description="Fibronectin type-III" evidence="17">
    <location>
        <begin position="6287"/>
        <end position="6382"/>
    </location>
</feature>
<protein>
    <recommendedName>
        <fullName evidence="2">non-specific serine/threonine protein kinase</fullName>
        <ecNumber evidence="2">2.7.11.1</ecNumber>
    </recommendedName>
</protein>
<dbReference type="CDD" id="cd00063">
    <property type="entry name" value="FN3"/>
    <property type="match status" value="39"/>
</dbReference>
<evidence type="ECO:0000256" key="15">
    <source>
        <dbReference type="SAM" id="MobiDB-lite"/>
    </source>
</evidence>
<feature type="domain" description="Fibronectin type-III" evidence="17">
    <location>
        <begin position="5103"/>
        <end position="5199"/>
    </location>
</feature>
<feature type="domain" description="Fibronectin type-III" evidence="17">
    <location>
        <begin position="3817"/>
        <end position="3913"/>
    </location>
</feature>
<accession>A0A4C1SGX4</accession>
<comment type="catalytic activity">
    <reaction evidence="14">
        <text>L-seryl-[protein] + ATP = O-phospho-L-seryl-[protein] + ADP + H(+)</text>
        <dbReference type="Rhea" id="RHEA:17989"/>
        <dbReference type="Rhea" id="RHEA-COMP:9863"/>
        <dbReference type="Rhea" id="RHEA-COMP:11604"/>
        <dbReference type="ChEBI" id="CHEBI:15378"/>
        <dbReference type="ChEBI" id="CHEBI:29999"/>
        <dbReference type="ChEBI" id="CHEBI:30616"/>
        <dbReference type="ChEBI" id="CHEBI:83421"/>
        <dbReference type="ChEBI" id="CHEBI:456216"/>
        <dbReference type="EC" id="2.7.11.1"/>
    </reaction>
</comment>
<dbReference type="SUPFAM" id="SSF49265">
    <property type="entry name" value="Fibronectin type III"/>
    <property type="match status" value="20"/>
</dbReference>
<dbReference type="FunFam" id="2.60.40.10:FF:000034">
    <property type="entry name" value="Titin isoform A"/>
    <property type="match status" value="1"/>
</dbReference>
<evidence type="ECO:0000256" key="10">
    <source>
        <dbReference type="ARBA" id="ARBA00022842"/>
    </source>
</evidence>
<feature type="domain" description="Fibronectin type-III" evidence="17">
    <location>
        <begin position="3227"/>
        <end position="3322"/>
    </location>
</feature>
<feature type="domain" description="Ig-like" evidence="16">
    <location>
        <begin position="2244"/>
        <end position="2333"/>
    </location>
</feature>
<dbReference type="Gene3D" id="2.60.40.10">
    <property type="entry name" value="Immunoglobulins"/>
    <property type="match status" value="62"/>
</dbReference>
<dbReference type="GO" id="GO:0004674">
    <property type="term" value="F:protein serine/threonine kinase activity"/>
    <property type="evidence" value="ECO:0007669"/>
    <property type="project" value="UniProtKB-KW"/>
</dbReference>
<feature type="domain" description="Fibronectin type-III" evidence="17">
    <location>
        <begin position="2636"/>
        <end position="2728"/>
    </location>
</feature>
<keyword evidence="5" id="KW-0808">Transferase</keyword>
<reference evidence="18 19" key="1">
    <citation type="journal article" date="2019" name="Commun. Biol.">
        <title>The bagworm genome reveals a unique fibroin gene that provides high tensile strength.</title>
        <authorList>
            <person name="Kono N."/>
            <person name="Nakamura H."/>
            <person name="Ohtoshi R."/>
            <person name="Tomita M."/>
            <person name="Numata K."/>
            <person name="Arakawa K."/>
        </authorList>
    </citation>
    <scope>NUCLEOTIDE SEQUENCE [LARGE SCALE GENOMIC DNA]</scope>
</reference>
<comment type="catalytic activity">
    <reaction evidence="13">
        <text>L-threonyl-[protein] + ATP = O-phospho-L-threonyl-[protein] + ADP + H(+)</text>
        <dbReference type="Rhea" id="RHEA:46608"/>
        <dbReference type="Rhea" id="RHEA-COMP:11060"/>
        <dbReference type="Rhea" id="RHEA-COMP:11605"/>
        <dbReference type="ChEBI" id="CHEBI:15378"/>
        <dbReference type="ChEBI" id="CHEBI:30013"/>
        <dbReference type="ChEBI" id="CHEBI:30616"/>
        <dbReference type="ChEBI" id="CHEBI:61977"/>
        <dbReference type="ChEBI" id="CHEBI:456216"/>
        <dbReference type="EC" id="2.7.11.1"/>
    </reaction>
</comment>
<feature type="domain" description="Fibronectin type-III" evidence="17">
    <location>
        <begin position="3030"/>
        <end position="3126"/>
    </location>
</feature>
<dbReference type="FunFam" id="2.60.40.10:FF:000107">
    <property type="entry name" value="Myosin, light chain kinase a"/>
    <property type="match status" value="1"/>
</dbReference>
<gene>
    <name evidence="18" type="primary">unc-22</name>
    <name evidence="18" type="ORF">EVAR_934_1</name>
</gene>
<feature type="domain" description="Fibronectin type-III" evidence="17">
    <location>
        <begin position="1254"/>
        <end position="1349"/>
    </location>
</feature>
<feature type="domain" description="Fibronectin type-III" evidence="17">
    <location>
        <begin position="1750"/>
        <end position="1843"/>
    </location>
</feature>
<proteinExistence type="predicted"/>
<evidence type="ECO:0000256" key="9">
    <source>
        <dbReference type="ARBA" id="ARBA00022837"/>
    </source>
</evidence>